<dbReference type="Proteomes" id="UP000315010">
    <property type="component" value="Unassembled WGS sequence"/>
</dbReference>
<organism evidence="2 3">
    <name type="scientific">Novipirellula herctigrandis</name>
    <dbReference type="NCBI Taxonomy" id="2527986"/>
    <lineage>
        <taxon>Bacteria</taxon>
        <taxon>Pseudomonadati</taxon>
        <taxon>Planctomycetota</taxon>
        <taxon>Planctomycetia</taxon>
        <taxon>Pirellulales</taxon>
        <taxon>Pirellulaceae</taxon>
        <taxon>Novipirellula</taxon>
    </lineage>
</organism>
<sequence length="81" mass="8506">MSVGVFVCPAKLANPAGACHRPSPVHGELNPNRKGSVGDCGFEGSDRKNGVRSENEPDTAACSDELARSGNVRFMNKSNTC</sequence>
<reference evidence="2 3" key="1">
    <citation type="submission" date="2019-02" db="EMBL/GenBank/DDBJ databases">
        <title>Deep-cultivation of Planctomycetes and their phenomic and genomic characterization uncovers novel biology.</title>
        <authorList>
            <person name="Wiegand S."/>
            <person name="Jogler M."/>
            <person name="Boedeker C."/>
            <person name="Pinto D."/>
            <person name="Vollmers J."/>
            <person name="Rivas-Marin E."/>
            <person name="Kohn T."/>
            <person name="Peeters S.H."/>
            <person name="Heuer A."/>
            <person name="Rast P."/>
            <person name="Oberbeckmann S."/>
            <person name="Bunk B."/>
            <person name="Jeske O."/>
            <person name="Meyerdierks A."/>
            <person name="Storesund J.E."/>
            <person name="Kallscheuer N."/>
            <person name="Luecker S."/>
            <person name="Lage O.M."/>
            <person name="Pohl T."/>
            <person name="Merkel B.J."/>
            <person name="Hornburger P."/>
            <person name="Mueller R.-W."/>
            <person name="Bruemmer F."/>
            <person name="Labrenz M."/>
            <person name="Spormann A.M."/>
            <person name="Op Den Camp H."/>
            <person name="Overmann J."/>
            <person name="Amann R."/>
            <person name="Jetten M.S.M."/>
            <person name="Mascher T."/>
            <person name="Medema M.H."/>
            <person name="Devos D.P."/>
            <person name="Kaster A.-K."/>
            <person name="Ovreas L."/>
            <person name="Rohde M."/>
            <person name="Galperin M.Y."/>
            <person name="Jogler C."/>
        </authorList>
    </citation>
    <scope>NUCLEOTIDE SEQUENCE [LARGE SCALE GENOMIC DNA]</scope>
    <source>
        <strain evidence="2 3">CA13</strain>
    </source>
</reference>
<feature type="compositionally biased region" description="Basic and acidic residues" evidence="1">
    <location>
        <begin position="44"/>
        <end position="55"/>
    </location>
</feature>
<name>A0A5C5Z685_9BACT</name>
<proteinExistence type="predicted"/>
<evidence type="ECO:0000313" key="3">
    <source>
        <dbReference type="Proteomes" id="UP000315010"/>
    </source>
</evidence>
<protein>
    <submittedName>
        <fullName evidence="2">Uncharacterized protein</fullName>
    </submittedName>
</protein>
<feature type="region of interest" description="Disordered" evidence="1">
    <location>
        <begin position="20"/>
        <end position="62"/>
    </location>
</feature>
<comment type="caution">
    <text evidence="2">The sequence shown here is derived from an EMBL/GenBank/DDBJ whole genome shotgun (WGS) entry which is preliminary data.</text>
</comment>
<evidence type="ECO:0000256" key="1">
    <source>
        <dbReference type="SAM" id="MobiDB-lite"/>
    </source>
</evidence>
<accession>A0A5C5Z685</accession>
<gene>
    <name evidence="2" type="ORF">CA13_35530</name>
</gene>
<evidence type="ECO:0000313" key="2">
    <source>
        <dbReference type="EMBL" id="TWT82093.1"/>
    </source>
</evidence>
<dbReference type="EMBL" id="SJPJ01000001">
    <property type="protein sequence ID" value="TWT82093.1"/>
    <property type="molecule type" value="Genomic_DNA"/>
</dbReference>
<dbReference type="AlphaFoldDB" id="A0A5C5Z685"/>
<keyword evidence="3" id="KW-1185">Reference proteome</keyword>